<name>A0A075AQN8_ROZAC</name>
<accession>A0A075AQN8</accession>
<evidence type="ECO:0008006" key="3">
    <source>
        <dbReference type="Google" id="ProtNLM"/>
    </source>
</evidence>
<evidence type="ECO:0000313" key="2">
    <source>
        <dbReference type="Proteomes" id="UP000030755"/>
    </source>
</evidence>
<evidence type="ECO:0000313" key="1">
    <source>
        <dbReference type="EMBL" id="EPZ32485.1"/>
    </source>
</evidence>
<protein>
    <recommendedName>
        <fullName evidence="3">Retrotransposon gag domain-containing protein</fullName>
    </recommendedName>
</protein>
<dbReference type="HOGENOM" id="CLU_611912_0_0_1"/>
<organism evidence="1 2">
    <name type="scientific">Rozella allomycis (strain CSF55)</name>
    <dbReference type="NCBI Taxonomy" id="988480"/>
    <lineage>
        <taxon>Eukaryota</taxon>
        <taxon>Fungi</taxon>
        <taxon>Fungi incertae sedis</taxon>
        <taxon>Cryptomycota</taxon>
        <taxon>Cryptomycota incertae sedis</taxon>
        <taxon>Rozella</taxon>
    </lineage>
</organism>
<dbReference type="AlphaFoldDB" id="A0A075AQN8"/>
<reference evidence="1 2" key="1">
    <citation type="journal article" date="2013" name="Curr. Biol.">
        <title>Shared signatures of parasitism and phylogenomics unite Cryptomycota and microsporidia.</title>
        <authorList>
            <person name="James T.Y."/>
            <person name="Pelin A."/>
            <person name="Bonen L."/>
            <person name="Ahrendt S."/>
            <person name="Sain D."/>
            <person name="Corradi N."/>
            <person name="Stajich J.E."/>
        </authorList>
    </citation>
    <scope>NUCLEOTIDE SEQUENCE [LARGE SCALE GENOMIC DNA]</scope>
    <source>
        <strain evidence="1 2">CSF55</strain>
    </source>
</reference>
<dbReference type="Proteomes" id="UP000030755">
    <property type="component" value="Unassembled WGS sequence"/>
</dbReference>
<gene>
    <name evidence="1" type="ORF">O9G_004805</name>
</gene>
<keyword evidence="2" id="KW-1185">Reference proteome</keyword>
<dbReference type="EMBL" id="KE561147">
    <property type="protein sequence ID" value="EPZ32485.1"/>
    <property type="molecule type" value="Genomic_DNA"/>
</dbReference>
<proteinExistence type="predicted"/>
<sequence>MDAIKTAENHVIELRQRLGDLFIQNAAGEDIEKSVTLLGASKATETDKKVTNVYKLVSSDMDLREKGALDIESFLRKFWRIKEVENLNVEQAKQLLRLFCHGKEAVAQWLTRHEKSNSEISLEDRKNDLLKEFLSPYWKINKLTEILQIQFKQGQTVQSFINDFETLMIEKTIPYTTDDTNYSLREEDEQGATKKQAFFCEIRKRNKSHDTKDCKMKKSINTEKSENSEKSQNIFNKEKQNFEKGHNKVCPKKPTIRKLVVTEKAKEYEEYLEAMKVEYDYNEIAKFISQPAIMNMGFDISRPINVLFGLDLHAKVRIGITGLTSKFNDESDIRSKENAGETQEEPTVTEELNIPVTQVVKELDDTNKTPIEPYLSSLINTFASHLISTIQPLIDSNTQLKGFCNLPDMKFLFSSNISFVYKSASRANQARFVASVLQSLWGKPSEEAA</sequence>
<feature type="non-terminal residue" evidence="1">
    <location>
        <position position="449"/>
    </location>
</feature>